<evidence type="ECO:0000313" key="1">
    <source>
        <dbReference type="EMBL" id="GAI37505.1"/>
    </source>
</evidence>
<gene>
    <name evidence="1" type="ORF">S06H3_42292</name>
</gene>
<name>X1PES2_9ZZZZ</name>
<protein>
    <submittedName>
        <fullName evidence="1">Uncharacterized protein</fullName>
    </submittedName>
</protein>
<proteinExistence type="predicted"/>
<accession>X1PES2</accession>
<dbReference type="AlphaFoldDB" id="X1PES2"/>
<reference evidence="1" key="1">
    <citation type="journal article" date="2014" name="Front. Microbiol.">
        <title>High frequency of phylogenetically diverse reductive dehalogenase-homologous genes in deep subseafloor sedimentary metagenomes.</title>
        <authorList>
            <person name="Kawai M."/>
            <person name="Futagami T."/>
            <person name="Toyoda A."/>
            <person name="Takaki Y."/>
            <person name="Nishi S."/>
            <person name="Hori S."/>
            <person name="Arai W."/>
            <person name="Tsubouchi T."/>
            <person name="Morono Y."/>
            <person name="Uchiyama I."/>
            <person name="Ito T."/>
            <person name="Fujiyama A."/>
            <person name="Inagaki F."/>
            <person name="Takami H."/>
        </authorList>
    </citation>
    <scope>NUCLEOTIDE SEQUENCE</scope>
    <source>
        <strain evidence="1">Expedition CK06-06</strain>
    </source>
</reference>
<dbReference type="EMBL" id="BARV01026136">
    <property type="protein sequence ID" value="GAI37505.1"/>
    <property type="molecule type" value="Genomic_DNA"/>
</dbReference>
<organism evidence="1">
    <name type="scientific">marine sediment metagenome</name>
    <dbReference type="NCBI Taxonomy" id="412755"/>
    <lineage>
        <taxon>unclassified sequences</taxon>
        <taxon>metagenomes</taxon>
        <taxon>ecological metagenomes</taxon>
    </lineage>
</organism>
<comment type="caution">
    <text evidence="1">The sequence shown here is derived from an EMBL/GenBank/DDBJ whole genome shotgun (WGS) entry which is preliminary data.</text>
</comment>
<sequence length="41" mass="4714">MIQSLKTKNTHKKQEVDGLYYEVFLDRIDTVFLDTDLPGAA</sequence>